<protein>
    <submittedName>
        <fullName evidence="3">CBS domain-containing protein</fullName>
    </submittedName>
</protein>
<evidence type="ECO:0000313" key="4">
    <source>
        <dbReference type="Proteomes" id="UP000516369"/>
    </source>
</evidence>
<dbReference type="Proteomes" id="UP000516369">
    <property type="component" value="Chromosome"/>
</dbReference>
<evidence type="ECO:0000313" key="3">
    <source>
        <dbReference type="EMBL" id="QNT68740.1"/>
    </source>
</evidence>
<dbReference type="Pfam" id="PF00571">
    <property type="entry name" value="CBS"/>
    <property type="match status" value="1"/>
</dbReference>
<dbReference type="KEGG" id="dvn:HQ394_04350"/>
<dbReference type="SUPFAM" id="SSF54631">
    <property type="entry name" value="CBS-domain pair"/>
    <property type="match status" value="1"/>
</dbReference>
<dbReference type="AlphaFoldDB" id="A0A7H1MZ54"/>
<reference evidence="3 4" key="1">
    <citation type="submission" date="2020-05" db="EMBL/GenBank/DDBJ databases">
        <title>Complete closed genome sequence of Defluviicoccus vanus.</title>
        <authorList>
            <person name="Bessarab I."/>
            <person name="Arumugam K."/>
            <person name="Maszenan A.M."/>
            <person name="Seviour R.J."/>
            <person name="Williams R.B."/>
        </authorList>
    </citation>
    <scope>NUCLEOTIDE SEQUENCE [LARGE SCALE GENOMIC DNA]</scope>
    <source>
        <strain evidence="3 4">Ben 114</strain>
    </source>
</reference>
<organism evidence="3 4">
    <name type="scientific">Defluviicoccus vanus</name>
    <dbReference type="NCBI Taxonomy" id="111831"/>
    <lineage>
        <taxon>Bacteria</taxon>
        <taxon>Pseudomonadati</taxon>
        <taxon>Pseudomonadota</taxon>
        <taxon>Alphaproteobacteria</taxon>
        <taxon>Rhodospirillales</taxon>
        <taxon>Rhodospirillaceae</taxon>
        <taxon>Defluviicoccus</taxon>
    </lineage>
</organism>
<dbReference type="Gene3D" id="3.10.580.10">
    <property type="entry name" value="CBS-domain"/>
    <property type="match status" value="1"/>
</dbReference>
<feature type="domain" description="CBS" evidence="2">
    <location>
        <begin position="8"/>
        <end position="79"/>
    </location>
</feature>
<accession>A0A7H1MZ54</accession>
<dbReference type="EMBL" id="CP053923">
    <property type="protein sequence ID" value="QNT68740.1"/>
    <property type="molecule type" value="Genomic_DNA"/>
</dbReference>
<dbReference type="RefSeq" id="WP_190262176.1">
    <property type="nucleotide sequence ID" value="NZ_CP053923.1"/>
</dbReference>
<dbReference type="InterPro" id="IPR000644">
    <property type="entry name" value="CBS_dom"/>
</dbReference>
<keyword evidence="1" id="KW-0129">CBS domain</keyword>
<evidence type="ECO:0000256" key="1">
    <source>
        <dbReference type="PROSITE-ProRule" id="PRU00703"/>
    </source>
</evidence>
<dbReference type="InterPro" id="IPR046342">
    <property type="entry name" value="CBS_dom_sf"/>
</dbReference>
<evidence type="ECO:0000259" key="2">
    <source>
        <dbReference type="PROSITE" id="PS51371"/>
    </source>
</evidence>
<sequence length="181" mass="20103">MQHVKDLMVPLEEYPRIPATASLHDAIKALEKVLLSPAKDPSRPRDRAIIVMEADGRVLGKLSLWDVLRGIEPRYGHPIEPLVMIDDYFLWTHASFAGLAEKARAIKVRELLQEHAKQEFISEDAALDLAAHQLVHGRLLSLLVTRGERIVGILRLSDAFKAVTEIIAAAEAQKAPELAKA</sequence>
<keyword evidence="4" id="KW-1185">Reference proteome</keyword>
<proteinExistence type="predicted"/>
<name>A0A7H1MZ54_9PROT</name>
<dbReference type="PROSITE" id="PS51371">
    <property type="entry name" value="CBS"/>
    <property type="match status" value="1"/>
</dbReference>
<gene>
    <name evidence="3" type="ORF">HQ394_04350</name>
</gene>